<keyword evidence="3 6" id="KW-0378">Hydrolase</keyword>
<accession>H2KUW3</accession>
<dbReference type="ESTHER" id="closi-h2kuw3">
    <property type="family name" value="ACHE"/>
</dbReference>
<feature type="signal peptide" evidence="6">
    <location>
        <begin position="1"/>
        <end position="20"/>
    </location>
</feature>
<dbReference type="AlphaFoldDB" id="H2KUW3"/>
<dbReference type="Pfam" id="PF00135">
    <property type="entry name" value="COesterase"/>
    <property type="match status" value="1"/>
</dbReference>
<name>H2KUW3_CLOSI</name>
<comment type="similarity">
    <text evidence="1 6">Belongs to the type-B carboxylesterase/lipase family.</text>
</comment>
<keyword evidence="2" id="KW-0719">Serine esterase</keyword>
<dbReference type="GO" id="GO:0019695">
    <property type="term" value="P:choline metabolic process"/>
    <property type="evidence" value="ECO:0007669"/>
    <property type="project" value="TreeGrafter"/>
</dbReference>
<feature type="active site" description="Acyl-ester intermediate" evidence="5">
    <location>
        <position position="233"/>
    </location>
</feature>
<dbReference type="EMBL" id="DF144213">
    <property type="protein sequence ID" value="GAA27255.2"/>
    <property type="molecule type" value="Genomic_DNA"/>
</dbReference>
<dbReference type="InterPro" id="IPR050654">
    <property type="entry name" value="AChE-related_enzymes"/>
</dbReference>
<dbReference type="Gene3D" id="3.40.50.1820">
    <property type="entry name" value="alpha/beta hydrolase"/>
    <property type="match status" value="1"/>
</dbReference>
<sequence length="682" mass="76717">MGSQTITCLLLHLTFTFMQAQNDDLVKTLAHGGKVRGKQETVQLHDRTVDISVYRKIPFAKPPVGNKRFAPPEAHEGWGGEPLDATRPPPACWQYVVFEGFDQNNPGARMWLNNTEMNEDCLYLNVWAPLNSGMSRSFPVMVWIYGGGYTSGTSTLDVYDASILVAKHEVVVMSMQYRVGAFGFLRLAPSSDGSNVAMGNAGLLDQLLALKWMKENIKVFGGDPSQVTVFGESSGAVSASLQWLSPLAKNYFNRVILQSASALTRWAVESLEEAHMRAEKFAVDCGCPSPRTKRALSLTCLQGLEPIKIVDMLSGVGEFVADRRMEKLRALFPGDPDVLSWAKSSWIYFDVPFKAVIDGHMIPKHPEEMLTAAFQEQLRNTREVLLGFNKNEAMYFLLYGLDLKQGGFLNKDGTVNLPEAIKKAAKGVPIDGKKADFSKITAAQFLSESMLVESVFRLPAEYYKLPKVTSEIGDSPITPEELMRRLDELCGELDFTCPTLKFAKRVASLPNSKVFLYELQRRTANFSFPKWVGVMHGYEIEYVFGMPYSEKFQTSFYRFNDEERKLSEEVMLRWTNFAKTGNPNLDDAGQQDGVQWPRFKAQTESDDYELLILDIPTRTERNLHKAGCRFWDDEIPGIVEKGLAKESKGCGQRHRIKTSLQLTVHIFNFILFNGFGYMLVGE</sequence>
<gene>
    <name evidence="8" type="ORF">CLF_110545</name>
</gene>
<evidence type="ECO:0000256" key="4">
    <source>
        <dbReference type="ARBA" id="ARBA00023157"/>
    </source>
</evidence>
<feature type="active site" description="Charge relay system" evidence="5">
    <location>
        <position position="392"/>
    </location>
</feature>
<evidence type="ECO:0000313" key="8">
    <source>
        <dbReference type="EMBL" id="GAA27255.2"/>
    </source>
</evidence>
<dbReference type="InterPro" id="IPR019826">
    <property type="entry name" value="Carboxylesterase_B_AS"/>
</dbReference>
<feature type="active site" description="Charge relay system" evidence="5">
    <location>
        <position position="536"/>
    </location>
</feature>
<dbReference type="SUPFAM" id="SSF53474">
    <property type="entry name" value="alpha/beta-Hydrolases"/>
    <property type="match status" value="1"/>
</dbReference>
<feature type="chain" id="PRO_5005133706" description="Carboxylic ester hydrolase" evidence="6">
    <location>
        <begin position="21"/>
        <end position="682"/>
    </location>
</feature>
<dbReference type="InterPro" id="IPR000997">
    <property type="entry name" value="Cholinesterase"/>
</dbReference>
<dbReference type="FunFam" id="3.40.50.1820:FF:000029">
    <property type="entry name" value="Acetylcholinesterase"/>
    <property type="match status" value="1"/>
</dbReference>
<protein>
    <recommendedName>
        <fullName evidence="6">Carboxylic ester hydrolase</fullName>
        <ecNumber evidence="6">3.1.1.-</ecNumber>
    </recommendedName>
</protein>
<dbReference type="GO" id="GO:0005615">
    <property type="term" value="C:extracellular space"/>
    <property type="evidence" value="ECO:0007669"/>
    <property type="project" value="TreeGrafter"/>
</dbReference>
<organism evidence="8 9">
    <name type="scientific">Clonorchis sinensis</name>
    <name type="common">Chinese liver fluke</name>
    <dbReference type="NCBI Taxonomy" id="79923"/>
    <lineage>
        <taxon>Eukaryota</taxon>
        <taxon>Metazoa</taxon>
        <taxon>Spiralia</taxon>
        <taxon>Lophotrochozoa</taxon>
        <taxon>Platyhelminthes</taxon>
        <taxon>Trematoda</taxon>
        <taxon>Digenea</taxon>
        <taxon>Opisthorchiida</taxon>
        <taxon>Opisthorchiata</taxon>
        <taxon>Opisthorchiidae</taxon>
        <taxon>Clonorchis</taxon>
    </lineage>
</organism>
<dbReference type="Proteomes" id="UP000008909">
    <property type="component" value="Unassembled WGS sequence"/>
</dbReference>
<dbReference type="PROSITE" id="PS00122">
    <property type="entry name" value="CARBOXYLESTERASE_B_1"/>
    <property type="match status" value="1"/>
</dbReference>
<evidence type="ECO:0000256" key="5">
    <source>
        <dbReference type="PIRSR" id="PIRSR600997-1"/>
    </source>
</evidence>
<dbReference type="InterPro" id="IPR029058">
    <property type="entry name" value="AB_hydrolase_fold"/>
</dbReference>
<dbReference type="InterPro" id="IPR002018">
    <property type="entry name" value="CarbesteraseB"/>
</dbReference>
<keyword evidence="9" id="KW-1185">Reference proteome</keyword>
<evidence type="ECO:0000259" key="7">
    <source>
        <dbReference type="Pfam" id="PF00135"/>
    </source>
</evidence>
<evidence type="ECO:0000256" key="3">
    <source>
        <dbReference type="ARBA" id="ARBA00022801"/>
    </source>
</evidence>
<dbReference type="GO" id="GO:0005886">
    <property type="term" value="C:plasma membrane"/>
    <property type="evidence" value="ECO:0007669"/>
    <property type="project" value="TreeGrafter"/>
</dbReference>
<evidence type="ECO:0000256" key="2">
    <source>
        <dbReference type="ARBA" id="ARBA00022487"/>
    </source>
</evidence>
<reference evidence="8" key="1">
    <citation type="journal article" date="2011" name="Genome Biol.">
        <title>The draft genome of the carcinogenic human liver fluke Clonorchis sinensis.</title>
        <authorList>
            <person name="Wang X."/>
            <person name="Chen W."/>
            <person name="Huang Y."/>
            <person name="Sun J."/>
            <person name="Men J."/>
            <person name="Liu H."/>
            <person name="Luo F."/>
            <person name="Guo L."/>
            <person name="Lv X."/>
            <person name="Deng C."/>
            <person name="Zhou C."/>
            <person name="Fan Y."/>
            <person name="Li X."/>
            <person name="Huang L."/>
            <person name="Hu Y."/>
            <person name="Liang C."/>
            <person name="Hu X."/>
            <person name="Xu J."/>
            <person name="Yu X."/>
        </authorList>
    </citation>
    <scope>NUCLEOTIDE SEQUENCE [LARGE SCALE GENOMIC DNA]</scope>
    <source>
        <strain evidence="8">Henan</strain>
    </source>
</reference>
<evidence type="ECO:0000313" key="9">
    <source>
        <dbReference type="Proteomes" id="UP000008909"/>
    </source>
</evidence>
<evidence type="ECO:0000256" key="1">
    <source>
        <dbReference type="ARBA" id="ARBA00005964"/>
    </source>
</evidence>
<dbReference type="GO" id="GO:0006581">
    <property type="term" value="P:acetylcholine catabolic process"/>
    <property type="evidence" value="ECO:0007669"/>
    <property type="project" value="TreeGrafter"/>
</dbReference>
<dbReference type="PRINTS" id="PR00878">
    <property type="entry name" value="CHOLNESTRASE"/>
</dbReference>
<keyword evidence="6" id="KW-0732">Signal</keyword>
<dbReference type="GO" id="GO:0003990">
    <property type="term" value="F:acetylcholinesterase activity"/>
    <property type="evidence" value="ECO:0007669"/>
    <property type="project" value="TreeGrafter"/>
</dbReference>
<dbReference type="InterPro" id="IPR019819">
    <property type="entry name" value="Carboxylesterase_B_CS"/>
</dbReference>
<keyword evidence="4" id="KW-1015">Disulfide bond</keyword>
<dbReference type="PANTHER" id="PTHR43918:SF15">
    <property type="entry name" value="CARBOXYLIC ESTER HYDROLASE"/>
    <property type="match status" value="1"/>
</dbReference>
<feature type="domain" description="Carboxylesterase type B" evidence="7">
    <location>
        <begin position="31"/>
        <end position="631"/>
    </location>
</feature>
<dbReference type="PROSITE" id="PS00941">
    <property type="entry name" value="CARBOXYLESTERASE_B_2"/>
    <property type="match status" value="1"/>
</dbReference>
<proteinExistence type="inferred from homology"/>
<dbReference type="EC" id="3.1.1.-" evidence="6"/>
<evidence type="ECO:0000256" key="6">
    <source>
        <dbReference type="RuleBase" id="RU361235"/>
    </source>
</evidence>
<dbReference type="PANTHER" id="PTHR43918">
    <property type="entry name" value="ACETYLCHOLINESTERASE"/>
    <property type="match status" value="1"/>
</dbReference>